<dbReference type="RefSeq" id="WP_146517552.1">
    <property type="nucleotide sequence ID" value="NZ_SJPI01000004.1"/>
</dbReference>
<dbReference type="OrthoDB" id="292340at2"/>
<accession>A0A5C5WDE0</accession>
<gene>
    <name evidence="2" type="ORF">Pla22_51540</name>
</gene>
<proteinExistence type="predicted"/>
<dbReference type="Proteomes" id="UP000316598">
    <property type="component" value="Unassembled WGS sequence"/>
</dbReference>
<feature type="transmembrane region" description="Helical" evidence="1">
    <location>
        <begin position="76"/>
        <end position="95"/>
    </location>
</feature>
<evidence type="ECO:0000313" key="3">
    <source>
        <dbReference type="Proteomes" id="UP000316598"/>
    </source>
</evidence>
<dbReference type="AlphaFoldDB" id="A0A5C5WDE0"/>
<feature type="transmembrane region" description="Helical" evidence="1">
    <location>
        <begin position="12"/>
        <end position="32"/>
    </location>
</feature>
<reference evidence="2 3" key="1">
    <citation type="submission" date="2019-02" db="EMBL/GenBank/DDBJ databases">
        <title>Deep-cultivation of Planctomycetes and their phenomic and genomic characterization uncovers novel biology.</title>
        <authorList>
            <person name="Wiegand S."/>
            <person name="Jogler M."/>
            <person name="Boedeker C."/>
            <person name="Pinto D."/>
            <person name="Vollmers J."/>
            <person name="Rivas-Marin E."/>
            <person name="Kohn T."/>
            <person name="Peeters S.H."/>
            <person name="Heuer A."/>
            <person name="Rast P."/>
            <person name="Oberbeckmann S."/>
            <person name="Bunk B."/>
            <person name="Jeske O."/>
            <person name="Meyerdierks A."/>
            <person name="Storesund J.E."/>
            <person name="Kallscheuer N."/>
            <person name="Luecker S."/>
            <person name="Lage O.M."/>
            <person name="Pohl T."/>
            <person name="Merkel B.J."/>
            <person name="Hornburger P."/>
            <person name="Mueller R.-W."/>
            <person name="Bruemmer F."/>
            <person name="Labrenz M."/>
            <person name="Spormann A.M."/>
            <person name="Op Den Camp H."/>
            <person name="Overmann J."/>
            <person name="Amann R."/>
            <person name="Jetten M.S.M."/>
            <person name="Mascher T."/>
            <person name="Medema M.H."/>
            <person name="Devos D.P."/>
            <person name="Kaster A.-K."/>
            <person name="Ovreas L."/>
            <person name="Rohde M."/>
            <person name="Galperin M.Y."/>
            <person name="Jogler C."/>
        </authorList>
    </citation>
    <scope>NUCLEOTIDE SEQUENCE [LARGE SCALE GENOMIC DNA]</scope>
    <source>
        <strain evidence="2 3">Pla22</strain>
    </source>
</reference>
<keyword evidence="1" id="KW-1133">Transmembrane helix</keyword>
<protein>
    <recommendedName>
        <fullName evidence="4">Transmembrane protein</fullName>
    </recommendedName>
</protein>
<comment type="caution">
    <text evidence="2">The sequence shown here is derived from an EMBL/GenBank/DDBJ whole genome shotgun (WGS) entry which is preliminary data.</text>
</comment>
<feature type="transmembrane region" description="Helical" evidence="1">
    <location>
        <begin position="44"/>
        <end position="64"/>
    </location>
</feature>
<organism evidence="2 3">
    <name type="scientific">Rubripirellula amarantea</name>
    <dbReference type="NCBI Taxonomy" id="2527999"/>
    <lineage>
        <taxon>Bacteria</taxon>
        <taxon>Pseudomonadati</taxon>
        <taxon>Planctomycetota</taxon>
        <taxon>Planctomycetia</taxon>
        <taxon>Pirellulales</taxon>
        <taxon>Pirellulaceae</taxon>
        <taxon>Rubripirellula</taxon>
    </lineage>
</organism>
<evidence type="ECO:0000313" key="2">
    <source>
        <dbReference type="EMBL" id="TWT48153.1"/>
    </source>
</evidence>
<keyword evidence="1" id="KW-0812">Transmembrane</keyword>
<sequence length="224" mass="24502">MPLLFSIEPFTFVLALLPLVGYLFVLGLIRFSRRALVTTGSRDVAALAVAVCGFVAAGPAELLFPTTAATVFGPMVWLALIAFYSLSVSLIALTVTPKLVVYGRTPEETFDALLRACLKIDAGSTGDANRLQVFLPSLDVRLRIDGIRGLDYCRVLTFEPVQSVKFWSAMLANLRGELQTGQDAIPRRGLAMLVTSFAIAGILAWYGLNNQTLVVDGFRDWLWR</sequence>
<dbReference type="EMBL" id="SJPI01000004">
    <property type="protein sequence ID" value="TWT48153.1"/>
    <property type="molecule type" value="Genomic_DNA"/>
</dbReference>
<keyword evidence="1" id="KW-0472">Membrane</keyword>
<evidence type="ECO:0000256" key="1">
    <source>
        <dbReference type="SAM" id="Phobius"/>
    </source>
</evidence>
<name>A0A5C5WDE0_9BACT</name>
<evidence type="ECO:0008006" key="4">
    <source>
        <dbReference type="Google" id="ProtNLM"/>
    </source>
</evidence>
<keyword evidence="3" id="KW-1185">Reference proteome</keyword>
<feature type="transmembrane region" description="Helical" evidence="1">
    <location>
        <begin position="189"/>
        <end position="208"/>
    </location>
</feature>